<evidence type="ECO:0000313" key="2">
    <source>
        <dbReference type="Proteomes" id="UP000030669"/>
    </source>
</evidence>
<keyword evidence="2" id="KW-1185">Reference proteome</keyword>
<dbReference type="eggNOG" id="ENOG502SKHB">
    <property type="taxonomic scope" value="Eukaryota"/>
</dbReference>
<dbReference type="STRING" id="670483.S7RHT9"/>
<dbReference type="HOGENOM" id="CLU_002498_2_0_1"/>
<dbReference type="RefSeq" id="XP_007867708.1">
    <property type="nucleotide sequence ID" value="XM_007869517.1"/>
</dbReference>
<proteinExistence type="predicted"/>
<dbReference type="OrthoDB" id="3208495at2759"/>
<dbReference type="AlphaFoldDB" id="S7RHT9"/>
<dbReference type="EMBL" id="KB469305">
    <property type="protein sequence ID" value="EPQ53855.1"/>
    <property type="molecule type" value="Genomic_DNA"/>
</dbReference>
<organism evidence="1 2">
    <name type="scientific">Gloeophyllum trabeum (strain ATCC 11539 / FP-39264 / Madison 617)</name>
    <name type="common">Brown rot fungus</name>
    <dbReference type="NCBI Taxonomy" id="670483"/>
    <lineage>
        <taxon>Eukaryota</taxon>
        <taxon>Fungi</taxon>
        <taxon>Dikarya</taxon>
        <taxon>Basidiomycota</taxon>
        <taxon>Agaricomycotina</taxon>
        <taxon>Agaricomycetes</taxon>
        <taxon>Gloeophyllales</taxon>
        <taxon>Gloeophyllaceae</taxon>
        <taxon>Gloeophyllum</taxon>
    </lineage>
</organism>
<name>S7RHT9_GLOTA</name>
<dbReference type="InterPro" id="IPR041078">
    <property type="entry name" value="Plavaka"/>
</dbReference>
<dbReference type="KEGG" id="gtr:GLOTRDRAFT_44791"/>
<accession>S7RHT9</accession>
<protein>
    <submittedName>
        <fullName evidence="1">Uncharacterized protein</fullName>
    </submittedName>
</protein>
<reference evidence="1 2" key="1">
    <citation type="journal article" date="2012" name="Science">
        <title>The Paleozoic origin of enzymatic lignin decomposition reconstructed from 31 fungal genomes.</title>
        <authorList>
            <person name="Floudas D."/>
            <person name="Binder M."/>
            <person name="Riley R."/>
            <person name="Barry K."/>
            <person name="Blanchette R.A."/>
            <person name="Henrissat B."/>
            <person name="Martinez A.T."/>
            <person name="Otillar R."/>
            <person name="Spatafora J.W."/>
            <person name="Yadav J.S."/>
            <person name="Aerts A."/>
            <person name="Benoit I."/>
            <person name="Boyd A."/>
            <person name="Carlson A."/>
            <person name="Copeland A."/>
            <person name="Coutinho P.M."/>
            <person name="de Vries R.P."/>
            <person name="Ferreira P."/>
            <person name="Findley K."/>
            <person name="Foster B."/>
            <person name="Gaskell J."/>
            <person name="Glotzer D."/>
            <person name="Gorecki P."/>
            <person name="Heitman J."/>
            <person name="Hesse C."/>
            <person name="Hori C."/>
            <person name="Igarashi K."/>
            <person name="Jurgens J.A."/>
            <person name="Kallen N."/>
            <person name="Kersten P."/>
            <person name="Kohler A."/>
            <person name="Kuees U."/>
            <person name="Kumar T.K.A."/>
            <person name="Kuo A."/>
            <person name="LaButti K."/>
            <person name="Larrondo L.F."/>
            <person name="Lindquist E."/>
            <person name="Ling A."/>
            <person name="Lombard V."/>
            <person name="Lucas S."/>
            <person name="Lundell T."/>
            <person name="Martin R."/>
            <person name="McLaughlin D.J."/>
            <person name="Morgenstern I."/>
            <person name="Morin E."/>
            <person name="Murat C."/>
            <person name="Nagy L.G."/>
            <person name="Nolan M."/>
            <person name="Ohm R.A."/>
            <person name="Patyshakuliyeva A."/>
            <person name="Rokas A."/>
            <person name="Ruiz-Duenas F.J."/>
            <person name="Sabat G."/>
            <person name="Salamov A."/>
            <person name="Samejima M."/>
            <person name="Schmutz J."/>
            <person name="Slot J.C."/>
            <person name="St John F."/>
            <person name="Stenlid J."/>
            <person name="Sun H."/>
            <person name="Sun S."/>
            <person name="Syed K."/>
            <person name="Tsang A."/>
            <person name="Wiebenga A."/>
            <person name="Young D."/>
            <person name="Pisabarro A."/>
            <person name="Eastwood D.C."/>
            <person name="Martin F."/>
            <person name="Cullen D."/>
            <person name="Grigoriev I.V."/>
            <person name="Hibbett D.S."/>
        </authorList>
    </citation>
    <scope>NUCLEOTIDE SEQUENCE [LARGE SCALE GENOMIC DNA]</scope>
    <source>
        <strain evidence="1 2">ATCC 11539</strain>
    </source>
</reference>
<dbReference type="OMA" id="NERCVEY"/>
<gene>
    <name evidence="1" type="ORF">GLOTRDRAFT_44791</name>
</gene>
<evidence type="ECO:0000313" key="1">
    <source>
        <dbReference type="EMBL" id="EPQ53855.1"/>
    </source>
</evidence>
<dbReference type="GeneID" id="19306304"/>
<dbReference type="Proteomes" id="UP000030669">
    <property type="component" value="Unassembled WGS sequence"/>
</dbReference>
<dbReference type="Pfam" id="PF18759">
    <property type="entry name" value="Plavaka"/>
    <property type="match status" value="1"/>
</dbReference>
<sequence length="439" mass="49664">MQEVITSPHFKPEEIRGIDFKRLDKLLDETPLPWQDPRSGWKESSITIGIPSGIKTTNAVRRADAATARAAARSETLTEEPPEVLVEGIPFAIPGFWHRSIPGVIRAVFGHDAASRDFHFHPYEQFRTKPDASGEPEAERIFDELYTSRAWLEADAELQQQAQEPGCTRPRAIAAIMLASDSTHVAQFGQAKLWPAYMYFGNQSKYVRCQPQSHAAHHIGYFPSVSFSAGPCFVFVLRSGAAAPLLAHCRRELFQGAWKTLLDDEFMEAYEHGIVITCVDGIERRIFPRIFVYSADYPEKVLIATVRDMGQCPCPRCLVTKDKLADLGSKEDRTLRQQATRTDDDARRARVREARKLIYDAGYVVNGDRVEDVLKAESLVPSHNTFSARLSAFGFNFFRMLAVDLMHEFELGVWKAVFTHLIRILEAHDVNTVNELNRR</sequence>